<dbReference type="Gene3D" id="3.40.50.300">
    <property type="entry name" value="P-loop containing nucleotide triphosphate hydrolases"/>
    <property type="match status" value="1"/>
</dbReference>
<name>A0A210PX01_MIZYE</name>
<dbReference type="EMBL" id="NEDP02005434">
    <property type="protein sequence ID" value="OWF40982.1"/>
    <property type="molecule type" value="Genomic_DNA"/>
</dbReference>
<feature type="domain" description="ABC transporter" evidence="8">
    <location>
        <begin position="12"/>
        <end position="73"/>
    </location>
</feature>
<keyword evidence="3" id="KW-0813">Transport</keyword>
<dbReference type="InterPro" id="IPR013525">
    <property type="entry name" value="ABC2_TM"/>
</dbReference>
<evidence type="ECO:0000313" key="12">
    <source>
        <dbReference type="Proteomes" id="UP000242188"/>
    </source>
</evidence>
<feature type="transmembrane region" description="Helical" evidence="7">
    <location>
        <begin position="347"/>
        <end position="370"/>
    </location>
</feature>
<dbReference type="InterPro" id="IPR043926">
    <property type="entry name" value="ABCG_dom"/>
</dbReference>
<dbReference type="Proteomes" id="UP000242188">
    <property type="component" value="Unassembled WGS sequence"/>
</dbReference>
<organism evidence="11 12">
    <name type="scientific">Mizuhopecten yessoensis</name>
    <name type="common">Japanese scallop</name>
    <name type="synonym">Patinopecten yessoensis</name>
    <dbReference type="NCBI Taxonomy" id="6573"/>
    <lineage>
        <taxon>Eukaryota</taxon>
        <taxon>Metazoa</taxon>
        <taxon>Spiralia</taxon>
        <taxon>Lophotrochozoa</taxon>
        <taxon>Mollusca</taxon>
        <taxon>Bivalvia</taxon>
        <taxon>Autobranchia</taxon>
        <taxon>Pteriomorphia</taxon>
        <taxon>Pectinida</taxon>
        <taxon>Pectinoidea</taxon>
        <taxon>Pectinidae</taxon>
        <taxon>Mizuhopecten</taxon>
    </lineage>
</organism>
<dbReference type="InterPro" id="IPR027417">
    <property type="entry name" value="P-loop_NTPase"/>
</dbReference>
<evidence type="ECO:0000256" key="6">
    <source>
        <dbReference type="ARBA" id="ARBA00023136"/>
    </source>
</evidence>
<feature type="domain" description="ABC transporter family G" evidence="10">
    <location>
        <begin position="103"/>
        <end position="160"/>
    </location>
</feature>
<dbReference type="STRING" id="6573.A0A210PX01"/>
<dbReference type="GO" id="GO:0140359">
    <property type="term" value="F:ABC-type transporter activity"/>
    <property type="evidence" value="ECO:0007669"/>
    <property type="project" value="InterPro"/>
</dbReference>
<evidence type="ECO:0000256" key="3">
    <source>
        <dbReference type="ARBA" id="ARBA00022448"/>
    </source>
</evidence>
<evidence type="ECO:0000256" key="4">
    <source>
        <dbReference type="ARBA" id="ARBA00022692"/>
    </source>
</evidence>
<gene>
    <name evidence="11" type="ORF">KP79_PYT16010</name>
</gene>
<feature type="transmembrane region" description="Helical" evidence="7">
    <location>
        <begin position="165"/>
        <end position="188"/>
    </location>
</feature>
<feature type="transmembrane region" description="Helical" evidence="7">
    <location>
        <begin position="377"/>
        <end position="401"/>
    </location>
</feature>
<dbReference type="OrthoDB" id="66620at2759"/>
<protein>
    <submittedName>
        <fullName evidence="11">ABC transporter G family member 9</fullName>
    </submittedName>
</protein>
<dbReference type="Pfam" id="PF00005">
    <property type="entry name" value="ABC_tran"/>
    <property type="match status" value="1"/>
</dbReference>
<dbReference type="AlphaFoldDB" id="A0A210PX01"/>
<dbReference type="GO" id="GO:0005886">
    <property type="term" value="C:plasma membrane"/>
    <property type="evidence" value="ECO:0007669"/>
    <property type="project" value="TreeGrafter"/>
</dbReference>
<keyword evidence="4 7" id="KW-0812">Transmembrane</keyword>
<reference evidence="11 12" key="1">
    <citation type="journal article" date="2017" name="Nat. Ecol. Evol.">
        <title>Scallop genome provides insights into evolution of bilaterian karyotype and development.</title>
        <authorList>
            <person name="Wang S."/>
            <person name="Zhang J."/>
            <person name="Jiao W."/>
            <person name="Li J."/>
            <person name="Xun X."/>
            <person name="Sun Y."/>
            <person name="Guo X."/>
            <person name="Huan P."/>
            <person name="Dong B."/>
            <person name="Zhang L."/>
            <person name="Hu X."/>
            <person name="Sun X."/>
            <person name="Wang J."/>
            <person name="Zhao C."/>
            <person name="Wang Y."/>
            <person name="Wang D."/>
            <person name="Huang X."/>
            <person name="Wang R."/>
            <person name="Lv J."/>
            <person name="Li Y."/>
            <person name="Zhang Z."/>
            <person name="Liu B."/>
            <person name="Lu W."/>
            <person name="Hui Y."/>
            <person name="Liang J."/>
            <person name="Zhou Z."/>
            <person name="Hou R."/>
            <person name="Li X."/>
            <person name="Liu Y."/>
            <person name="Li H."/>
            <person name="Ning X."/>
            <person name="Lin Y."/>
            <person name="Zhao L."/>
            <person name="Xing Q."/>
            <person name="Dou J."/>
            <person name="Li Y."/>
            <person name="Mao J."/>
            <person name="Guo H."/>
            <person name="Dou H."/>
            <person name="Li T."/>
            <person name="Mu C."/>
            <person name="Jiang W."/>
            <person name="Fu Q."/>
            <person name="Fu X."/>
            <person name="Miao Y."/>
            <person name="Liu J."/>
            <person name="Yu Q."/>
            <person name="Li R."/>
            <person name="Liao H."/>
            <person name="Li X."/>
            <person name="Kong Y."/>
            <person name="Jiang Z."/>
            <person name="Chourrout D."/>
            <person name="Li R."/>
            <person name="Bao Z."/>
        </authorList>
    </citation>
    <scope>NUCLEOTIDE SEQUENCE [LARGE SCALE GENOMIC DNA]</scope>
    <source>
        <strain evidence="11 12">PY_sf001</strain>
    </source>
</reference>
<evidence type="ECO:0000259" key="10">
    <source>
        <dbReference type="Pfam" id="PF19055"/>
    </source>
</evidence>
<comment type="subcellular location">
    <subcellularLocation>
        <location evidence="1">Membrane</location>
        <topology evidence="1">Multi-pass membrane protein</topology>
    </subcellularLocation>
</comment>
<dbReference type="Pfam" id="PF01061">
    <property type="entry name" value="ABC2_membrane"/>
    <property type="match status" value="1"/>
</dbReference>
<dbReference type="PANTHER" id="PTHR48041">
    <property type="entry name" value="ABC TRANSPORTER G FAMILY MEMBER 28"/>
    <property type="match status" value="1"/>
</dbReference>
<dbReference type="InterPro" id="IPR050352">
    <property type="entry name" value="ABCG_transporters"/>
</dbReference>
<keyword evidence="12" id="KW-1185">Reference proteome</keyword>
<sequence length="463" mass="51948">MVRIPDRFTKEEKTDRINIIVKFLGLQKCLQTVIGRTYSHGLSGLSGGEKKRASIACELLTDPDILLLDEPTSGLDSSTAHTLMVQLKNYATGYNKTIVATIHQPSSQVFHMFSTLLLLVEGEMAYFGHASSAMGYFTDLGMPCIPDYNPADFLPVLEKCFDVSYFLFSTMSFNIVVMFLMMLLYFLILRVKHFIYTGSKISVGSETVFVAEKTLKNTYPRWPTSMLHQLKMLNWRTIKQSKGQIFQKYDFIHALFLALVMGAVYFQIANVENTVRDKMGLVFFSMLHWGLRIRFATIWSLRQETDVIRKERSVGSYRLSAYYLSKITSELPLLLVIPTLFNTAVYWAAGLGGVGGYFAFCGLGILNCLLIQGVAHIIGVCITDLTLSMLIMDCFNIGGLLCNETSVTSYPRCLVNNTNMVTSQDILVGVGIDLPLHCYVSTMAISIIGLRVLGYYVLKWKGT</sequence>
<evidence type="ECO:0000256" key="1">
    <source>
        <dbReference type="ARBA" id="ARBA00004141"/>
    </source>
</evidence>
<evidence type="ECO:0000259" key="9">
    <source>
        <dbReference type="Pfam" id="PF01061"/>
    </source>
</evidence>
<dbReference type="InterPro" id="IPR003439">
    <property type="entry name" value="ABC_transporter-like_ATP-bd"/>
</dbReference>
<comment type="similarity">
    <text evidence="2">Belongs to the ABC transporter superfamily. ABCG family. Eye pigment precursor importer (TC 3.A.1.204) subfamily.</text>
</comment>
<evidence type="ECO:0000256" key="7">
    <source>
        <dbReference type="SAM" id="Phobius"/>
    </source>
</evidence>
<keyword evidence="5 7" id="KW-1133">Transmembrane helix</keyword>
<keyword evidence="6 7" id="KW-0472">Membrane</keyword>
<comment type="caution">
    <text evidence="11">The sequence shown here is derived from an EMBL/GenBank/DDBJ whole genome shotgun (WGS) entry which is preliminary data.</text>
</comment>
<accession>A0A210PX01</accession>
<feature type="transmembrane region" description="Helical" evidence="7">
    <location>
        <begin position="439"/>
        <end position="458"/>
    </location>
</feature>
<evidence type="ECO:0000313" key="11">
    <source>
        <dbReference type="EMBL" id="OWF40982.1"/>
    </source>
</evidence>
<evidence type="ECO:0000259" key="8">
    <source>
        <dbReference type="Pfam" id="PF00005"/>
    </source>
</evidence>
<dbReference type="Pfam" id="PF19055">
    <property type="entry name" value="ABC2_membrane_7"/>
    <property type="match status" value="1"/>
</dbReference>
<dbReference type="PANTHER" id="PTHR48041:SF63">
    <property type="entry name" value="EARLY GENE AT 23, ISOFORM C"/>
    <property type="match status" value="1"/>
</dbReference>
<dbReference type="GO" id="GO:0016887">
    <property type="term" value="F:ATP hydrolysis activity"/>
    <property type="evidence" value="ECO:0007669"/>
    <property type="project" value="InterPro"/>
</dbReference>
<dbReference type="SUPFAM" id="SSF52540">
    <property type="entry name" value="P-loop containing nucleoside triphosphate hydrolases"/>
    <property type="match status" value="1"/>
</dbReference>
<feature type="domain" description="ABC-2 type transporter transmembrane" evidence="9">
    <location>
        <begin position="229"/>
        <end position="392"/>
    </location>
</feature>
<evidence type="ECO:0000256" key="5">
    <source>
        <dbReference type="ARBA" id="ARBA00022989"/>
    </source>
</evidence>
<dbReference type="GO" id="GO:0005524">
    <property type="term" value="F:ATP binding"/>
    <property type="evidence" value="ECO:0007669"/>
    <property type="project" value="InterPro"/>
</dbReference>
<feature type="transmembrane region" description="Helical" evidence="7">
    <location>
        <begin position="249"/>
        <end position="268"/>
    </location>
</feature>
<proteinExistence type="inferred from homology"/>
<evidence type="ECO:0000256" key="2">
    <source>
        <dbReference type="ARBA" id="ARBA00005814"/>
    </source>
</evidence>